<proteinExistence type="predicted"/>
<dbReference type="Proteomes" id="UP000789570">
    <property type="component" value="Unassembled WGS sequence"/>
</dbReference>
<dbReference type="InterPro" id="IPR036875">
    <property type="entry name" value="Znf_CCHC_sf"/>
</dbReference>
<gene>
    <name evidence="1" type="ORF">FCALED_LOCUS14955</name>
</gene>
<evidence type="ECO:0000313" key="1">
    <source>
        <dbReference type="EMBL" id="CAG8730495.1"/>
    </source>
</evidence>
<sequence length="40" mass="4311">NNEINAEGEGSGDIINTKGHKCGKCKKYGHYAKTCEAEVL</sequence>
<organism evidence="1 2">
    <name type="scientific">Funneliformis caledonium</name>
    <dbReference type="NCBI Taxonomy" id="1117310"/>
    <lineage>
        <taxon>Eukaryota</taxon>
        <taxon>Fungi</taxon>
        <taxon>Fungi incertae sedis</taxon>
        <taxon>Mucoromycota</taxon>
        <taxon>Glomeromycotina</taxon>
        <taxon>Glomeromycetes</taxon>
        <taxon>Glomerales</taxon>
        <taxon>Glomeraceae</taxon>
        <taxon>Funneliformis</taxon>
    </lineage>
</organism>
<dbReference type="AlphaFoldDB" id="A0A9N9IDL3"/>
<feature type="non-terminal residue" evidence="1">
    <location>
        <position position="1"/>
    </location>
</feature>
<keyword evidence="2" id="KW-1185">Reference proteome</keyword>
<dbReference type="GO" id="GO:0003676">
    <property type="term" value="F:nucleic acid binding"/>
    <property type="evidence" value="ECO:0007669"/>
    <property type="project" value="InterPro"/>
</dbReference>
<evidence type="ECO:0000313" key="2">
    <source>
        <dbReference type="Proteomes" id="UP000789570"/>
    </source>
</evidence>
<accession>A0A9N9IDL3</accession>
<reference evidence="1" key="1">
    <citation type="submission" date="2021-06" db="EMBL/GenBank/DDBJ databases">
        <authorList>
            <person name="Kallberg Y."/>
            <person name="Tangrot J."/>
            <person name="Rosling A."/>
        </authorList>
    </citation>
    <scope>NUCLEOTIDE SEQUENCE</scope>
    <source>
        <strain evidence="1">UK204</strain>
    </source>
</reference>
<dbReference type="EMBL" id="CAJVPQ010012164">
    <property type="protein sequence ID" value="CAG8730495.1"/>
    <property type="molecule type" value="Genomic_DNA"/>
</dbReference>
<dbReference type="GO" id="GO:0008270">
    <property type="term" value="F:zinc ion binding"/>
    <property type="evidence" value="ECO:0007669"/>
    <property type="project" value="InterPro"/>
</dbReference>
<dbReference type="SUPFAM" id="SSF57756">
    <property type="entry name" value="Retrovirus zinc finger-like domains"/>
    <property type="match status" value="1"/>
</dbReference>
<protein>
    <submittedName>
        <fullName evidence="1">2452_t:CDS:1</fullName>
    </submittedName>
</protein>
<comment type="caution">
    <text evidence="1">The sequence shown here is derived from an EMBL/GenBank/DDBJ whole genome shotgun (WGS) entry which is preliminary data.</text>
</comment>
<name>A0A9N9IDL3_9GLOM</name>